<dbReference type="Proteomes" id="UP000821845">
    <property type="component" value="Chromosome 1"/>
</dbReference>
<evidence type="ECO:0000313" key="1">
    <source>
        <dbReference type="EMBL" id="KAH6947108.1"/>
    </source>
</evidence>
<organism evidence="1 2">
    <name type="scientific">Hyalomma asiaticum</name>
    <name type="common">Tick</name>
    <dbReference type="NCBI Taxonomy" id="266040"/>
    <lineage>
        <taxon>Eukaryota</taxon>
        <taxon>Metazoa</taxon>
        <taxon>Ecdysozoa</taxon>
        <taxon>Arthropoda</taxon>
        <taxon>Chelicerata</taxon>
        <taxon>Arachnida</taxon>
        <taxon>Acari</taxon>
        <taxon>Parasitiformes</taxon>
        <taxon>Ixodida</taxon>
        <taxon>Ixodoidea</taxon>
        <taxon>Ixodidae</taxon>
        <taxon>Hyalomminae</taxon>
        <taxon>Hyalomma</taxon>
    </lineage>
</organism>
<dbReference type="EMBL" id="CM023481">
    <property type="protein sequence ID" value="KAH6947108.1"/>
    <property type="molecule type" value="Genomic_DNA"/>
</dbReference>
<reference evidence="1" key="1">
    <citation type="submission" date="2020-05" db="EMBL/GenBank/DDBJ databases">
        <title>Large-scale comparative analyses of tick genomes elucidate their genetic diversity and vector capacities.</title>
        <authorList>
            <person name="Jia N."/>
            <person name="Wang J."/>
            <person name="Shi W."/>
            <person name="Du L."/>
            <person name="Sun Y."/>
            <person name="Zhan W."/>
            <person name="Jiang J."/>
            <person name="Wang Q."/>
            <person name="Zhang B."/>
            <person name="Ji P."/>
            <person name="Sakyi L.B."/>
            <person name="Cui X."/>
            <person name="Yuan T."/>
            <person name="Jiang B."/>
            <person name="Yang W."/>
            <person name="Lam T.T.-Y."/>
            <person name="Chang Q."/>
            <person name="Ding S."/>
            <person name="Wang X."/>
            <person name="Zhu J."/>
            <person name="Ruan X."/>
            <person name="Zhao L."/>
            <person name="Wei J."/>
            <person name="Que T."/>
            <person name="Du C."/>
            <person name="Cheng J."/>
            <person name="Dai P."/>
            <person name="Han X."/>
            <person name="Huang E."/>
            <person name="Gao Y."/>
            <person name="Liu J."/>
            <person name="Shao H."/>
            <person name="Ye R."/>
            <person name="Li L."/>
            <person name="Wei W."/>
            <person name="Wang X."/>
            <person name="Wang C."/>
            <person name="Yang T."/>
            <person name="Huo Q."/>
            <person name="Li W."/>
            <person name="Guo W."/>
            <person name="Chen H."/>
            <person name="Zhou L."/>
            <person name="Ni X."/>
            <person name="Tian J."/>
            <person name="Zhou Y."/>
            <person name="Sheng Y."/>
            <person name="Liu T."/>
            <person name="Pan Y."/>
            <person name="Xia L."/>
            <person name="Li J."/>
            <person name="Zhao F."/>
            <person name="Cao W."/>
        </authorList>
    </citation>
    <scope>NUCLEOTIDE SEQUENCE</scope>
    <source>
        <strain evidence="1">Hyas-2018</strain>
    </source>
</reference>
<proteinExistence type="predicted"/>
<gene>
    <name evidence="1" type="ORF">HPB50_017090</name>
</gene>
<evidence type="ECO:0000313" key="2">
    <source>
        <dbReference type="Proteomes" id="UP000821845"/>
    </source>
</evidence>
<keyword evidence="2" id="KW-1185">Reference proteome</keyword>
<comment type="caution">
    <text evidence="1">The sequence shown here is derived from an EMBL/GenBank/DDBJ whole genome shotgun (WGS) entry which is preliminary data.</text>
</comment>
<protein>
    <submittedName>
        <fullName evidence="1">Uncharacterized protein</fullName>
    </submittedName>
</protein>
<name>A0ACB7TJG3_HYAAI</name>
<accession>A0ACB7TJG3</accession>
<sequence length="228" mass="25837">MNLTRSPINLQRKFRKTITRRPGARTEDLHNVLQFVPARATAVILHVGTNDLASTKDSVAVFKECPNVRRIFGTQILPRATNRRRGNNNRAFVHKVNTEASFFNQRLRQFCRGSTHVFYVDHGFEFLPVHRVLAADGLHTSFEGTALLATATETTEIPLTSQEEFPRLPPPPLHPAPPLPHERTHRDECQQEFGSAKSVEKGRKPAQLQPPQHCKRLLQQRGMTTSSK</sequence>